<feature type="region of interest" description="Disordered" evidence="7">
    <location>
        <begin position="1"/>
        <end position="25"/>
    </location>
</feature>
<feature type="region of interest" description="Disordered" evidence="7">
    <location>
        <begin position="65"/>
        <end position="85"/>
    </location>
</feature>
<comment type="similarity">
    <text evidence="2">Belongs to the RELT family.</text>
</comment>
<sequence length="164" mass="17069">MPPQVTNLSGGLSPEGPPPPGERVGHGRGMDLVAVAVVISFLALGLAGISLCKLLQRRGYRCKAEAKGHGGPAGPQDDAVDGMDSEEEMIRRIARLVTENPANHNALFALQQHQQRPDTFHVTRISEAGRRASGMLKGGALPLSPRGPGILGGASGTREGRGDA</sequence>
<evidence type="ECO:0000256" key="4">
    <source>
        <dbReference type="ARBA" id="ARBA00022692"/>
    </source>
</evidence>
<dbReference type="RefSeq" id="XP_032832774.1">
    <property type="nucleotide sequence ID" value="XM_032976883.1"/>
</dbReference>
<dbReference type="Proteomes" id="UP001318040">
    <property type="component" value="Chromosome 61"/>
</dbReference>
<dbReference type="AlphaFoldDB" id="A0AAJ7XFG3"/>
<feature type="region of interest" description="Disordered" evidence="7">
    <location>
        <begin position="135"/>
        <end position="164"/>
    </location>
</feature>
<evidence type="ECO:0000256" key="1">
    <source>
        <dbReference type="ARBA" id="ARBA00004162"/>
    </source>
</evidence>
<keyword evidence="4 8" id="KW-0812">Transmembrane</keyword>
<organism evidence="9 10">
    <name type="scientific">Petromyzon marinus</name>
    <name type="common">Sea lamprey</name>
    <dbReference type="NCBI Taxonomy" id="7757"/>
    <lineage>
        <taxon>Eukaryota</taxon>
        <taxon>Metazoa</taxon>
        <taxon>Chordata</taxon>
        <taxon>Craniata</taxon>
        <taxon>Vertebrata</taxon>
        <taxon>Cyclostomata</taxon>
        <taxon>Hyperoartia</taxon>
        <taxon>Petromyzontiformes</taxon>
        <taxon>Petromyzontidae</taxon>
        <taxon>Petromyzon</taxon>
    </lineage>
</organism>
<evidence type="ECO:0000256" key="2">
    <source>
        <dbReference type="ARBA" id="ARBA00008688"/>
    </source>
</evidence>
<feature type="transmembrane region" description="Helical" evidence="8">
    <location>
        <begin position="32"/>
        <end position="55"/>
    </location>
</feature>
<gene>
    <name evidence="10" type="primary">LOC116955663</name>
</gene>
<proteinExistence type="inferred from homology"/>
<evidence type="ECO:0000256" key="7">
    <source>
        <dbReference type="SAM" id="MobiDB-lite"/>
    </source>
</evidence>
<keyword evidence="9" id="KW-1185">Reference proteome</keyword>
<keyword evidence="6 8" id="KW-0472">Membrane</keyword>
<evidence type="ECO:0000256" key="5">
    <source>
        <dbReference type="ARBA" id="ARBA00022989"/>
    </source>
</evidence>
<dbReference type="GO" id="GO:0005886">
    <property type="term" value="C:plasma membrane"/>
    <property type="evidence" value="ECO:0007669"/>
    <property type="project" value="UniProtKB-SubCell"/>
</dbReference>
<keyword evidence="3" id="KW-1003">Cell membrane</keyword>
<evidence type="ECO:0000256" key="3">
    <source>
        <dbReference type="ARBA" id="ARBA00022475"/>
    </source>
</evidence>
<comment type="subcellular location">
    <subcellularLocation>
        <location evidence="1">Cell membrane</location>
        <topology evidence="1">Single-pass membrane protein</topology>
    </subcellularLocation>
</comment>
<protein>
    <submittedName>
        <fullName evidence="10">Tumor necrosis factor receptor superfamily member 19L-like isoform X2</fullName>
    </submittedName>
</protein>
<dbReference type="Pfam" id="PF12606">
    <property type="entry name" value="RELT"/>
    <property type="match status" value="1"/>
</dbReference>
<reference evidence="10" key="1">
    <citation type="submission" date="2025-08" db="UniProtKB">
        <authorList>
            <consortium name="RefSeq"/>
        </authorList>
    </citation>
    <scope>IDENTIFICATION</scope>
    <source>
        <tissue evidence="10">Sperm</tissue>
    </source>
</reference>
<accession>A0AAJ7XFG3</accession>
<evidence type="ECO:0000256" key="6">
    <source>
        <dbReference type="ARBA" id="ARBA00023136"/>
    </source>
</evidence>
<dbReference type="InterPro" id="IPR022248">
    <property type="entry name" value="TNF_rcpt_RELT"/>
</dbReference>
<evidence type="ECO:0000313" key="10">
    <source>
        <dbReference type="RefSeq" id="XP_032832774.1"/>
    </source>
</evidence>
<evidence type="ECO:0000256" key="8">
    <source>
        <dbReference type="SAM" id="Phobius"/>
    </source>
</evidence>
<evidence type="ECO:0000313" key="9">
    <source>
        <dbReference type="Proteomes" id="UP001318040"/>
    </source>
</evidence>
<name>A0AAJ7XFG3_PETMA</name>
<keyword evidence="5 8" id="KW-1133">Transmembrane helix</keyword>